<dbReference type="InterPro" id="IPR047057">
    <property type="entry name" value="MerR_fam"/>
</dbReference>
<dbReference type="Gene3D" id="1.10.1660.10">
    <property type="match status" value="1"/>
</dbReference>
<keyword evidence="2" id="KW-0175">Coiled coil</keyword>
<dbReference type="AlphaFoldDB" id="A0A239TI16"/>
<dbReference type="SMART" id="SM00422">
    <property type="entry name" value="HTH_MERR"/>
    <property type="match status" value="1"/>
</dbReference>
<evidence type="ECO:0000259" key="3">
    <source>
        <dbReference type="PROSITE" id="PS50937"/>
    </source>
</evidence>
<dbReference type="Proteomes" id="UP000215383">
    <property type="component" value="Chromosome 1"/>
</dbReference>
<reference evidence="4 5" key="1">
    <citation type="submission" date="2017-06" db="EMBL/GenBank/DDBJ databases">
        <authorList>
            <consortium name="Pathogen Informatics"/>
        </authorList>
    </citation>
    <scope>NUCLEOTIDE SEQUENCE [LARGE SCALE GENOMIC DNA]</scope>
    <source>
        <strain evidence="4 5">NCTC10570</strain>
    </source>
</reference>
<dbReference type="SUPFAM" id="SSF55136">
    <property type="entry name" value="Probable bacterial effector-binding domain"/>
    <property type="match status" value="1"/>
</dbReference>
<proteinExistence type="predicted"/>
<feature type="coiled-coil region" evidence="2">
    <location>
        <begin position="81"/>
        <end position="115"/>
    </location>
</feature>
<dbReference type="InterPro" id="IPR009061">
    <property type="entry name" value="DNA-bd_dom_put_sf"/>
</dbReference>
<dbReference type="InterPro" id="IPR000551">
    <property type="entry name" value="MerR-type_HTH_dom"/>
</dbReference>
<dbReference type="eggNOG" id="COG0789">
    <property type="taxonomic scope" value="Bacteria"/>
</dbReference>
<protein>
    <submittedName>
        <fullName evidence="4">Multidrug-efflux transporter 1 regulator</fullName>
    </submittedName>
</protein>
<sequence>MSQTYFKTGEFAKLCNTTKDTLFHYDTIGLLKPAKVGENGYRYYSVNQAYLFDMISLLKEVGMNLIEIKNYMDKRNTTIFLNMLKEKDKKMREEIERLKRLRSLLKNTINITQNAFDVETDKISFVNREEEYFIVTPGEEKYTEKLVCEAIFNHINYCVKHNYSYTFMIGEIISKENIDNKTFKTTFYSTKIDKKVNSKQLHTKPAGKYAVKYVYGSYSDLIEKYMIFIDELTQSGYKVIGNIYEEDLLNYLSEADFNDYLMKIEVQIA</sequence>
<dbReference type="SUPFAM" id="SSF46955">
    <property type="entry name" value="Putative DNA-binding domain"/>
    <property type="match status" value="1"/>
</dbReference>
<dbReference type="GO" id="GO:0003677">
    <property type="term" value="F:DNA binding"/>
    <property type="evidence" value="ECO:0007669"/>
    <property type="project" value="UniProtKB-KW"/>
</dbReference>
<dbReference type="PANTHER" id="PTHR30204:SF85">
    <property type="entry name" value="MULTIDRUG-EFFLUX TRANSPORTER 2 REGULATOR"/>
    <property type="match status" value="1"/>
</dbReference>
<evidence type="ECO:0000313" key="5">
    <source>
        <dbReference type="Proteomes" id="UP000215383"/>
    </source>
</evidence>
<dbReference type="PROSITE" id="PS50937">
    <property type="entry name" value="HTH_MERR_2"/>
    <property type="match status" value="1"/>
</dbReference>
<dbReference type="Gene3D" id="3.20.80.10">
    <property type="entry name" value="Regulatory factor, effector binding domain"/>
    <property type="match status" value="1"/>
</dbReference>
<gene>
    <name evidence="4" type="primary">bmrR</name>
    <name evidence="4" type="ORF">SAMEA4364220_00703</name>
</gene>
<dbReference type="GeneID" id="78506728"/>
<keyword evidence="5" id="KW-1185">Reference proteome</keyword>
<dbReference type="eggNOG" id="COG4978">
    <property type="taxonomic scope" value="Bacteria"/>
</dbReference>
<evidence type="ECO:0000313" key="4">
    <source>
        <dbReference type="EMBL" id="SNU97142.1"/>
    </source>
</evidence>
<feature type="domain" description="HTH merR-type" evidence="3">
    <location>
        <begin position="5"/>
        <end position="74"/>
    </location>
</feature>
<dbReference type="InterPro" id="IPR011256">
    <property type="entry name" value="Reg_factor_effector_dom_sf"/>
</dbReference>
<evidence type="ECO:0000256" key="1">
    <source>
        <dbReference type="ARBA" id="ARBA00023125"/>
    </source>
</evidence>
<accession>A0A239TI16</accession>
<dbReference type="EMBL" id="LT906446">
    <property type="protein sequence ID" value="SNU97142.1"/>
    <property type="molecule type" value="Genomic_DNA"/>
</dbReference>
<dbReference type="Pfam" id="PF13411">
    <property type="entry name" value="MerR_1"/>
    <property type="match status" value="1"/>
</dbReference>
<dbReference type="GO" id="GO:0003700">
    <property type="term" value="F:DNA-binding transcription factor activity"/>
    <property type="evidence" value="ECO:0007669"/>
    <property type="project" value="InterPro"/>
</dbReference>
<dbReference type="PANTHER" id="PTHR30204">
    <property type="entry name" value="REDOX-CYCLING DRUG-SENSING TRANSCRIPTIONAL ACTIVATOR SOXR"/>
    <property type="match status" value="1"/>
</dbReference>
<evidence type="ECO:0000256" key="2">
    <source>
        <dbReference type="SAM" id="Coils"/>
    </source>
</evidence>
<organism evidence="4 5">
    <name type="scientific">Megamonas hypermegale</name>
    <dbReference type="NCBI Taxonomy" id="158847"/>
    <lineage>
        <taxon>Bacteria</taxon>
        <taxon>Bacillati</taxon>
        <taxon>Bacillota</taxon>
        <taxon>Negativicutes</taxon>
        <taxon>Selenomonadales</taxon>
        <taxon>Selenomonadaceae</taxon>
        <taxon>Megamonas</taxon>
    </lineage>
</organism>
<keyword evidence="1" id="KW-0238">DNA-binding</keyword>
<dbReference type="CDD" id="cd04782">
    <property type="entry name" value="HTH_BltR"/>
    <property type="match status" value="1"/>
</dbReference>
<name>A0A239TI16_9FIRM</name>
<dbReference type="RefSeq" id="WP_027890914.1">
    <property type="nucleotide sequence ID" value="NZ_LT906446.1"/>
</dbReference>